<proteinExistence type="predicted"/>
<dbReference type="EMBL" id="MEKH01000007">
    <property type="protein sequence ID" value="ODO05543.1"/>
    <property type="molecule type" value="Genomic_DNA"/>
</dbReference>
<dbReference type="Proteomes" id="UP000095149">
    <property type="component" value="Unassembled WGS sequence"/>
</dbReference>
<name>A0A1E3JXK6_9TREE</name>
<organism evidence="1 2">
    <name type="scientific">Cryptococcus amylolentus CBS 6273</name>
    <dbReference type="NCBI Taxonomy" id="1296118"/>
    <lineage>
        <taxon>Eukaryota</taxon>
        <taxon>Fungi</taxon>
        <taxon>Dikarya</taxon>
        <taxon>Basidiomycota</taxon>
        <taxon>Agaricomycotina</taxon>
        <taxon>Tremellomycetes</taxon>
        <taxon>Tremellales</taxon>
        <taxon>Cryptococcaceae</taxon>
        <taxon>Cryptococcus</taxon>
    </lineage>
</organism>
<dbReference type="AlphaFoldDB" id="A0A1E3JXK6"/>
<dbReference type="OrthoDB" id="10303792at2759"/>
<accession>A0A1E3JXK6</accession>
<evidence type="ECO:0000313" key="1">
    <source>
        <dbReference type="EMBL" id="ODO05543.1"/>
    </source>
</evidence>
<protein>
    <submittedName>
        <fullName evidence="1">Uncharacterized protein</fullName>
    </submittedName>
</protein>
<comment type="caution">
    <text evidence="1">The sequence shown here is derived from an EMBL/GenBank/DDBJ whole genome shotgun (WGS) entry which is preliminary data.</text>
</comment>
<sequence>MPAQSKAPRSRIADTVYDRKLADLRDQYRSQSSKFSAQSMAITQMISVNGRDDHIGLFRIWDQRVKDLGVKYATKSNISPVAIFFLVNTYTAICNMYCKKVIPQVGLDFQLPIETIEMFMQISDEGLVILDHFSRLGLLQMKPRAPITVAEKTDRVSIGLVYLAKRLSTMAQAWDLPLEESVATVIGDWPEKVAELCREDSGNKQSLQDLKATRGSSGCVAQ</sequence>
<reference evidence="1 2" key="1">
    <citation type="submission" date="2016-06" db="EMBL/GenBank/DDBJ databases">
        <title>Evolution of pathogenesis and genome organization in the Tremellales.</title>
        <authorList>
            <person name="Cuomo C."/>
            <person name="Litvintseva A."/>
            <person name="Heitman J."/>
            <person name="Chen Y."/>
            <person name="Sun S."/>
            <person name="Springer D."/>
            <person name="Dromer F."/>
            <person name="Young S."/>
            <person name="Zeng Q."/>
            <person name="Chapman S."/>
            <person name="Gujja S."/>
            <person name="Saif S."/>
            <person name="Birren B."/>
        </authorList>
    </citation>
    <scope>NUCLEOTIDE SEQUENCE [LARGE SCALE GENOMIC DNA]</scope>
    <source>
        <strain evidence="1 2">CBS 6273</strain>
    </source>
</reference>
<gene>
    <name evidence="1" type="ORF">I350_04594</name>
</gene>
<evidence type="ECO:0000313" key="2">
    <source>
        <dbReference type="Proteomes" id="UP000095149"/>
    </source>
</evidence>